<organism evidence="3 4">
    <name type="scientific">Oikopleura dioica</name>
    <name type="common">Tunicate</name>
    <dbReference type="NCBI Taxonomy" id="34765"/>
    <lineage>
        <taxon>Eukaryota</taxon>
        <taxon>Metazoa</taxon>
        <taxon>Chordata</taxon>
        <taxon>Tunicata</taxon>
        <taxon>Appendicularia</taxon>
        <taxon>Copelata</taxon>
        <taxon>Oikopleuridae</taxon>
        <taxon>Oikopleura</taxon>
    </lineage>
</organism>
<feature type="region of interest" description="Disordered" evidence="1">
    <location>
        <begin position="800"/>
        <end position="879"/>
    </location>
</feature>
<feature type="region of interest" description="Disordered" evidence="1">
    <location>
        <begin position="435"/>
        <end position="516"/>
    </location>
</feature>
<feature type="compositionally biased region" description="Basic residues" evidence="1">
    <location>
        <begin position="694"/>
        <end position="721"/>
    </location>
</feature>
<feature type="compositionally biased region" description="Basic residues" evidence="1">
    <location>
        <begin position="306"/>
        <end position="351"/>
    </location>
</feature>
<feature type="compositionally biased region" description="Basic residues" evidence="1">
    <location>
        <begin position="170"/>
        <end position="195"/>
    </location>
</feature>
<feature type="compositionally biased region" description="Basic residues" evidence="1">
    <location>
        <begin position="148"/>
        <end position="162"/>
    </location>
</feature>
<feature type="compositionally biased region" description="Polar residues" evidence="1">
    <location>
        <begin position="723"/>
        <end position="734"/>
    </location>
</feature>
<feature type="region of interest" description="Disordered" evidence="1">
    <location>
        <begin position="1173"/>
        <end position="1263"/>
    </location>
</feature>
<sequence>MRIVAVLFLIGSALAYEAENRDIDDDYDYDDVEDIADLMRCCEQIELANEKGQVQKSLRFTNLSLDKDGKPKLIYYMFDRNRKIDRDDAVIFNLKQNIWYNFDAQLKKTKFSGPALPNTCANVKKIELKTKDSPIKLYLSCSNAKPSRPAKKPVRPSKRPSKKPALPPKRPAKKPTRPSRRPAKKPVRPSKRPSKKPASPPKRPAKKPTRPSRRPVKKPTKRRSITFKPTGKNVIVGGNTFAFKGIRRDGNHKYSNGRSYLVFNPKFKHWSLNNVGKGWASGKTGETCPILKFRGKLFAVGTKCSLPKKKTKKKPVKKPTKKTKSKKQSPLKKKKSPITKKSKVKKSKLNKKPITLKPTGKKVIVGGNTFKFEGIRRDGVQKFFNGKSRLLFYPKVKQWSLRNKGKGWASGQKGVTCPILRFRGKLFAVGTECSLPKKKPATKKPTKQTKQKKGSKKQSPPKKKTHKKSSRTKKNKSKPAKPEKREQKKSKRAQKKPSITLKPAGETRIDGGNNFKFKGIRKDGVHKYVNGKSRLLFYPKTKAWALAEKQGWAIGKRGDSCPKLKRRGKLVATFADCSEKASKKPPPKTLKNQNKPKKSKPSKKSPPKKIVLKPTGKNKIVGGNTFGFEKIRKDGNHKYVNGNSYMLFHPKVKKWSLKIRGKGWAIGKKGESCPILKFRGKLFAVGSECSVKSSSKKKSTKKNKPANSKQARKSLPKKKSITLKPTGNNEINEGNTFKFKGIRRDGQHKYVNGKSYLLFNPKAKQWSLNNVGKGWASGKAGELCPKLKFRGKLFAAGTECSVESSSKKKASKKSAKKNRPTNSKQATKKPKSSSEKNTSKKSTKKNKPANTKQVRKSLPKKKSITLKPTGNNEITGGNTFKFKGIRRDGNHKYVNSKSYLLFNPKAKQWSLNNKGKGWASGKAGEVCPILKFRGKLFAVGTECSLPKKKTKKKPVKRPNKKNKSKKQSPVKKKKSPITKKSKVKKSKQARKKPKSSSKKKTFKKQTKKNNQKQNKIAIPNGVKKVLKLETVGGYKIEGGNVFNFKKTRSDGTIVYFNDKNVEDIKLQLGPKGRKWALKDKNGWAVGRSGDNCPTLKRRGRAVAKVICRKVAEKILAPANGLEIKGGNTFKYVTTWSTGVNDPKYGWAHGQKNEILCPVFKKNGKIIARFQDCTQSSNEPAKKSRRKSPGKITKRKKTKKKSARTMKKASKKSVHKKKPSKRKKPIQKKSKVKSSKKSRRKNRQKGKKINSRKSQKRTRGKLDKELKARLAYHRYEKLLQDSMSGKQMNFDKLAQVYQYAKKNQDRILKEMVVNMAREQLRKR</sequence>
<feature type="compositionally biased region" description="Basic residues" evidence="1">
    <location>
        <begin position="436"/>
        <end position="479"/>
    </location>
</feature>
<evidence type="ECO:0000256" key="2">
    <source>
        <dbReference type="SAM" id="SignalP"/>
    </source>
</evidence>
<keyword evidence="2" id="KW-0732">Signal</keyword>
<feature type="chain" id="PRO_5045435708" evidence="2">
    <location>
        <begin position="16"/>
        <end position="1322"/>
    </location>
</feature>
<feature type="region of interest" description="Disordered" evidence="1">
    <location>
        <begin position="945"/>
        <end position="1018"/>
    </location>
</feature>
<feature type="compositionally biased region" description="Basic residues" evidence="1">
    <location>
        <begin position="807"/>
        <end position="819"/>
    </location>
</feature>
<feature type="region of interest" description="Disordered" evidence="1">
    <location>
        <begin position="306"/>
        <end position="355"/>
    </location>
</feature>
<name>A0ABN7RXX9_OIKDI</name>
<feature type="region of interest" description="Disordered" evidence="1">
    <location>
        <begin position="577"/>
        <end position="617"/>
    </location>
</feature>
<evidence type="ECO:0000313" key="4">
    <source>
        <dbReference type="Proteomes" id="UP001158576"/>
    </source>
</evidence>
<feature type="compositionally biased region" description="Basic residues" evidence="1">
    <location>
        <begin position="946"/>
        <end position="1010"/>
    </location>
</feature>
<feature type="compositionally biased region" description="Polar residues" evidence="1">
    <location>
        <begin position="866"/>
        <end position="878"/>
    </location>
</feature>
<accession>A0ABN7RXX9</accession>
<evidence type="ECO:0000256" key="1">
    <source>
        <dbReference type="SAM" id="MobiDB-lite"/>
    </source>
</evidence>
<feature type="region of interest" description="Disordered" evidence="1">
    <location>
        <begin position="139"/>
        <end position="232"/>
    </location>
</feature>
<reference evidence="3 4" key="1">
    <citation type="submission" date="2021-04" db="EMBL/GenBank/DDBJ databases">
        <authorList>
            <person name="Bliznina A."/>
        </authorList>
    </citation>
    <scope>NUCLEOTIDE SEQUENCE [LARGE SCALE GENOMIC DNA]</scope>
</reference>
<dbReference type="Proteomes" id="UP001158576">
    <property type="component" value="Chromosome PAR"/>
</dbReference>
<feature type="signal peptide" evidence="2">
    <location>
        <begin position="1"/>
        <end position="15"/>
    </location>
</feature>
<feature type="region of interest" description="Disordered" evidence="1">
    <location>
        <begin position="693"/>
        <end position="734"/>
    </location>
</feature>
<gene>
    <name evidence="3" type="ORF">OKIOD_LOCUS2563</name>
</gene>
<keyword evidence="4" id="KW-1185">Reference proteome</keyword>
<protein>
    <submittedName>
        <fullName evidence="3">Oidioi.mRNA.OKI2018_I69.PAR.g11005.t1.cds</fullName>
    </submittedName>
</protein>
<feature type="compositionally biased region" description="Basic residues" evidence="1">
    <location>
        <begin position="594"/>
        <end position="611"/>
    </location>
</feature>
<proteinExistence type="predicted"/>
<feature type="compositionally biased region" description="Basic residues" evidence="1">
    <location>
        <begin position="1182"/>
        <end position="1258"/>
    </location>
</feature>
<evidence type="ECO:0000313" key="3">
    <source>
        <dbReference type="EMBL" id="CAG5085778.1"/>
    </source>
</evidence>
<dbReference type="EMBL" id="OU015568">
    <property type="protein sequence ID" value="CAG5085778.1"/>
    <property type="molecule type" value="Genomic_DNA"/>
</dbReference>
<feature type="compositionally biased region" description="Basic residues" evidence="1">
    <location>
        <begin position="839"/>
        <end position="864"/>
    </location>
</feature>
<feature type="compositionally biased region" description="Basic residues" evidence="1">
    <location>
        <begin position="203"/>
        <end position="225"/>
    </location>
</feature>